<feature type="binding site" evidence="9">
    <location>
        <begin position="34"/>
        <end position="35"/>
    </location>
    <ligand>
        <name>4-CDP-2-C-methyl-D-erythritol 2-phosphate</name>
        <dbReference type="ChEBI" id="CHEBI:57919"/>
    </ligand>
</feature>
<feature type="site" description="Transition state stabilizer" evidence="9">
    <location>
        <position position="34"/>
    </location>
</feature>
<evidence type="ECO:0000259" key="11">
    <source>
        <dbReference type="Pfam" id="PF02542"/>
    </source>
</evidence>
<evidence type="ECO:0000313" key="13">
    <source>
        <dbReference type="Proteomes" id="UP000471381"/>
    </source>
</evidence>
<dbReference type="Proteomes" id="UP000471381">
    <property type="component" value="Unassembled WGS sequence"/>
</dbReference>
<name>A0A6N9TMB1_9ALTE</name>
<feature type="binding site" evidence="9">
    <location>
        <position position="142"/>
    </location>
    <ligand>
        <name>4-CDP-2-C-methyl-D-erythritol 2-phosphate</name>
        <dbReference type="ChEBI" id="CHEBI:57919"/>
    </ligand>
</feature>
<evidence type="ECO:0000256" key="2">
    <source>
        <dbReference type="ARBA" id="ARBA00004709"/>
    </source>
</evidence>
<feature type="binding site" evidence="9">
    <location>
        <position position="42"/>
    </location>
    <ligand>
        <name>a divalent metal cation</name>
        <dbReference type="ChEBI" id="CHEBI:60240"/>
    </ligand>
</feature>
<evidence type="ECO:0000313" key="12">
    <source>
        <dbReference type="EMBL" id="NDW16996.1"/>
    </source>
</evidence>
<dbReference type="AlphaFoldDB" id="A0A6N9TMB1"/>
<dbReference type="EC" id="4.6.1.12" evidence="5 9"/>
<dbReference type="Pfam" id="PF02542">
    <property type="entry name" value="YgbB"/>
    <property type="match status" value="1"/>
</dbReference>
<evidence type="ECO:0000256" key="8">
    <source>
        <dbReference type="ARBA" id="ARBA00023239"/>
    </source>
</evidence>
<dbReference type="CDD" id="cd00554">
    <property type="entry name" value="MECDP_synthase"/>
    <property type="match status" value="1"/>
</dbReference>
<dbReference type="InterPro" id="IPR020555">
    <property type="entry name" value="MECDP_synthase_CS"/>
</dbReference>
<dbReference type="PANTHER" id="PTHR43181">
    <property type="entry name" value="2-C-METHYL-D-ERYTHRITOL 2,4-CYCLODIPHOSPHATE SYNTHASE, CHLOROPLASTIC"/>
    <property type="match status" value="1"/>
</dbReference>
<feature type="binding site" evidence="9">
    <location>
        <position position="8"/>
    </location>
    <ligand>
        <name>a divalent metal cation</name>
        <dbReference type="ChEBI" id="CHEBI:60240"/>
    </ligand>
</feature>
<dbReference type="PROSITE" id="PS01350">
    <property type="entry name" value="ISPF"/>
    <property type="match status" value="1"/>
</dbReference>
<feature type="binding site" evidence="9">
    <location>
        <begin position="132"/>
        <end position="135"/>
    </location>
    <ligand>
        <name>4-CDP-2-C-methyl-D-erythritol 2-phosphate</name>
        <dbReference type="ChEBI" id="CHEBI:57919"/>
    </ligand>
</feature>
<keyword evidence="6 9" id="KW-0479">Metal-binding</keyword>
<evidence type="ECO:0000256" key="9">
    <source>
        <dbReference type="HAMAP-Rule" id="MF_00107"/>
    </source>
</evidence>
<evidence type="ECO:0000256" key="7">
    <source>
        <dbReference type="ARBA" id="ARBA00023229"/>
    </source>
</evidence>
<comment type="pathway">
    <text evidence="2 9">Isoprenoid biosynthesis; isopentenyl diphosphate biosynthesis via DXP pathway; isopentenyl diphosphate from 1-deoxy-D-xylulose 5-phosphate: step 4/6.</text>
</comment>
<dbReference type="HAMAP" id="MF_00107">
    <property type="entry name" value="IspF"/>
    <property type="match status" value="1"/>
</dbReference>
<dbReference type="FunFam" id="3.30.1330.50:FF:000001">
    <property type="entry name" value="2-C-methyl-D-erythritol 2,4-cyclodiphosphate synthase"/>
    <property type="match status" value="1"/>
</dbReference>
<dbReference type="GO" id="GO:0019288">
    <property type="term" value="P:isopentenyl diphosphate biosynthetic process, methylerythritol 4-phosphate pathway"/>
    <property type="evidence" value="ECO:0007669"/>
    <property type="project" value="UniProtKB-UniRule"/>
</dbReference>
<dbReference type="UniPathway" id="UPA00056">
    <property type="reaction ID" value="UER00095"/>
</dbReference>
<dbReference type="InterPro" id="IPR003526">
    <property type="entry name" value="MECDP_synthase"/>
</dbReference>
<feature type="binding site" evidence="9">
    <location>
        <begin position="61"/>
        <end position="65"/>
    </location>
    <ligand>
        <name>4-CDP-2-C-methyl-D-erythritol 2-phosphate</name>
        <dbReference type="ChEBI" id="CHEBI:57919"/>
    </ligand>
</feature>
<keyword evidence="13" id="KW-1185">Reference proteome</keyword>
<feature type="site" description="Transition state stabilizer" evidence="9">
    <location>
        <position position="133"/>
    </location>
</feature>
<dbReference type="Gene3D" id="3.30.1330.50">
    <property type="entry name" value="2-C-methyl-D-erythritol 2,4-cyclodiphosphate synthase"/>
    <property type="match status" value="1"/>
</dbReference>
<comment type="caution">
    <text evidence="9">Lacks conserved residue(s) required for the propagation of feature annotation.</text>
</comment>
<keyword evidence="7 9" id="KW-0414">Isoprene biosynthesis</keyword>
<evidence type="ECO:0000256" key="6">
    <source>
        <dbReference type="ARBA" id="ARBA00022723"/>
    </source>
</evidence>
<comment type="subunit">
    <text evidence="4 9">Homotrimer.</text>
</comment>
<keyword evidence="8 9" id="KW-0456">Lyase</keyword>
<comment type="function">
    <text evidence="9">Involved in the biosynthesis of isopentenyl diphosphate (IPP) and dimethylallyl diphosphate (DMAPP), two major building blocks of isoprenoid compounds. Catalyzes the conversion of 4-diphosphocytidyl-2-C-methyl-D-erythritol 2-phosphate (CDP-ME2P) to 2-C-methyl-D-erythritol 2,4-cyclodiphosphate (ME-CPP) with a corresponding release of cytidine 5-monophosphate (CMP).</text>
</comment>
<dbReference type="InterPro" id="IPR036571">
    <property type="entry name" value="MECDP_synthase_sf"/>
</dbReference>
<feature type="binding site" evidence="9">
    <location>
        <begin position="100"/>
        <end position="106"/>
    </location>
    <ligand>
        <name>4-CDP-2-C-methyl-D-erythritol 2-phosphate</name>
        <dbReference type="ChEBI" id="CHEBI:57919"/>
    </ligand>
</feature>
<comment type="catalytic activity">
    <reaction evidence="1 9 10">
        <text>4-CDP-2-C-methyl-D-erythritol 2-phosphate = 2-C-methyl-D-erythritol 2,4-cyclic diphosphate + CMP</text>
        <dbReference type="Rhea" id="RHEA:23864"/>
        <dbReference type="ChEBI" id="CHEBI:57919"/>
        <dbReference type="ChEBI" id="CHEBI:58483"/>
        <dbReference type="ChEBI" id="CHEBI:60377"/>
        <dbReference type="EC" id="4.6.1.12"/>
    </reaction>
</comment>
<feature type="binding site" evidence="9">
    <location>
        <begin position="56"/>
        <end position="58"/>
    </location>
    <ligand>
        <name>4-CDP-2-C-methyl-D-erythritol 2-phosphate</name>
        <dbReference type="ChEBI" id="CHEBI:57919"/>
    </ligand>
</feature>
<evidence type="ECO:0000256" key="10">
    <source>
        <dbReference type="RuleBase" id="RU004395"/>
    </source>
</evidence>
<evidence type="ECO:0000256" key="5">
    <source>
        <dbReference type="ARBA" id="ARBA00012579"/>
    </source>
</evidence>
<dbReference type="SUPFAM" id="SSF69765">
    <property type="entry name" value="IpsF-like"/>
    <property type="match status" value="1"/>
</dbReference>
<dbReference type="EMBL" id="JAAAWO010000014">
    <property type="protein sequence ID" value="NDW16996.1"/>
    <property type="molecule type" value="Genomic_DNA"/>
</dbReference>
<dbReference type="GO" id="GO:0008685">
    <property type="term" value="F:2-C-methyl-D-erythritol 2,4-cyclodiphosphate synthase activity"/>
    <property type="evidence" value="ECO:0007669"/>
    <property type="project" value="UniProtKB-UniRule"/>
</dbReference>
<evidence type="ECO:0000256" key="1">
    <source>
        <dbReference type="ARBA" id="ARBA00000200"/>
    </source>
</evidence>
<comment type="cofactor">
    <cofactor evidence="9">
        <name>a divalent metal cation</name>
        <dbReference type="ChEBI" id="CHEBI:60240"/>
    </cofactor>
    <text evidence="9">Binds 1 divalent metal cation per subunit.</text>
</comment>
<dbReference type="PANTHER" id="PTHR43181:SF1">
    <property type="entry name" value="2-C-METHYL-D-ERYTHRITOL 2,4-CYCLODIPHOSPHATE SYNTHASE, CHLOROPLASTIC"/>
    <property type="match status" value="1"/>
</dbReference>
<dbReference type="RefSeq" id="WP_163107546.1">
    <property type="nucleotide sequence ID" value="NZ_JAAAWO010000014.1"/>
</dbReference>
<comment type="caution">
    <text evidence="12">The sequence shown here is derived from an EMBL/GenBank/DDBJ whole genome shotgun (WGS) entry which is preliminary data.</text>
</comment>
<sequence length="157" mass="16665">MRIGHGFDVHKFGGEGPITIGGVSIEHTQGLVAHSDGDVLLHALCDAILGAAALGDIGKHFPDTDDDYAGADSRVLLRHVVSVARDKGYLVSNADMTIVAQTPKMAPHIDEMRARIAEDCNVDIDDINVKATTTEKLGYTGRKEGIASHAVVLLKKA</sequence>
<evidence type="ECO:0000256" key="4">
    <source>
        <dbReference type="ARBA" id="ARBA00011233"/>
    </source>
</evidence>
<protein>
    <recommendedName>
        <fullName evidence="5 9">2-C-methyl-D-erythritol 2,4-cyclodiphosphate synthase</fullName>
        <shortName evidence="9">MECDP-synthase</shortName>
        <shortName evidence="9">MECPP-synthase</shortName>
        <shortName evidence="9">MECPS</shortName>
        <ecNumber evidence="5 9">4.6.1.12</ecNumber>
    </recommendedName>
</protein>
<gene>
    <name evidence="9 12" type="primary">ispF</name>
    <name evidence="12" type="ORF">GTQ48_15885</name>
</gene>
<dbReference type="GO" id="GO:0046872">
    <property type="term" value="F:metal ion binding"/>
    <property type="evidence" value="ECO:0007669"/>
    <property type="project" value="UniProtKB-KW"/>
</dbReference>
<comment type="similarity">
    <text evidence="3 9 10">Belongs to the IspF family.</text>
</comment>
<proteinExistence type="inferred from homology"/>
<evidence type="ECO:0000256" key="3">
    <source>
        <dbReference type="ARBA" id="ARBA00008480"/>
    </source>
</evidence>
<organism evidence="12 13">
    <name type="scientific">Alteromonas genovensis</name>
    <dbReference type="NCBI Taxonomy" id="471225"/>
    <lineage>
        <taxon>Bacteria</taxon>
        <taxon>Pseudomonadati</taxon>
        <taxon>Pseudomonadota</taxon>
        <taxon>Gammaproteobacteria</taxon>
        <taxon>Alteromonadales</taxon>
        <taxon>Alteromonadaceae</taxon>
        <taxon>Alteromonas/Salinimonas group</taxon>
        <taxon>Alteromonas</taxon>
    </lineage>
</organism>
<feature type="domain" description="2-C-methyl-D-erythritol 2,4-cyclodiphosphate synthase" evidence="11">
    <location>
        <begin position="1"/>
        <end position="154"/>
    </location>
</feature>
<reference evidence="12 13" key="1">
    <citation type="submission" date="2020-01" db="EMBL/GenBank/DDBJ databases">
        <title>Genomes of bacteria type strains.</title>
        <authorList>
            <person name="Chen J."/>
            <person name="Zhu S."/>
            <person name="Yang J."/>
        </authorList>
    </citation>
    <scope>NUCLEOTIDE SEQUENCE [LARGE SCALE GENOMIC DNA]</scope>
    <source>
        <strain evidence="12 13">LMG 24078</strain>
    </source>
</reference>
<dbReference type="NCBIfam" id="TIGR00151">
    <property type="entry name" value="ispF"/>
    <property type="match status" value="1"/>
</dbReference>
<accession>A0A6N9TMB1</accession>
<feature type="binding site" evidence="9">
    <location>
        <position position="10"/>
    </location>
    <ligand>
        <name>a divalent metal cation</name>
        <dbReference type="ChEBI" id="CHEBI:60240"/>
    </ligand>
</feature>
<dbReference type="GO" id="GO:0016114">
    <property type="term" value="P:terpenoid biosynthetic process"/>
    <property type="evidence" value="ECO:0007669"/>
    <property type="project" value="InterPro"/>
</dbReference>
<feature type="binding site" evidence="9">
    <location>
        <begin position="8"/>
        <end position="10"/>
    </location>
    <ligand>
        <name>4-CDP-2-C-methyl-D-erythritol 2-phosphate</name>
        <dbReference type="ChEBI" id="CHEBI:57919"/>
    </ligand>
</feature>